<sequence>MSRHSKNNTANPVFTYAERKMVKDFGTQNSRVGSDSQRPFDFCYLCISRVIEPLTCEKGHLFCRECIIQNMVKQKQENEKLIAAYNQKKQQQEQKQQQQDEAQQKEKEQNFEKLDYQNDVIERRQFKSKVEEKLQGYINLEAEQKKKVLEKMQLKGKEMLTMSKKDLTCKNFWVPESQPEQQEEKLEQPKNICRCPANRDHEIKLKKLYPTKLNDNNGETKEVFCYACNKTLKYQKIGMSKHCGHVMCMSCISSICLPDKKCMVCNKEFDKKDIIQIQEAHSGFASHNQVEVKIFNPVMLI</sequence>
<keyword evidence="3 6" id="KW-0863">Zinc-finger</keyword>
<reference evidence="9" key="1">
    <citation type="submission" date="2021-01" db="EMBL/GenBank/DDBJ databases">
        <authorList>
            <consortium name="Genoscope - CEA"/>
            <person name="William W."/>
        </authorList>
    </citation>
    <scope>NUCLEOTIDE SEQUENCE</scope>
</reference>
<dbReference type="GO" id="GO:0061630">
    <property type="term" value="F:ubiquitin protein ligase activity"/>
    <property type="evidence" value="ECO:0007669"/>
    <property type="project" value="InterPro"/>
</dbReference>
<evidence type="ECO:0000256" key="5">
    <source>
        <dbReference type="ARBA" id="ARBA00023242"/>
    </source>
</evidence>
<name>A0A8S1LL69_PARPR</name>
<evidence type="ECO:0000313" key="9">
    <source>
        <dbReference type="EMBL" id="CAD8067001.1"/>
    </source>
</evidence>
<keyword evidence="2" id="KW-0479">Metal-binding</keyword>
<keyword evidence="7" id="KW-0175">Coiled coil</keyword>
<dbReference type="EMBL" id="CAJJDM010000039">
    <property type="protein sequence ID" value="CAD8067001.1"/>
    <property type="molecule type" value="Genomic_DNA"/>
</dbReference>
<dbReference type="InterPro" id="IPR031790">
    <property type="entry name" value="Znf-NOSIP"/>
</dbReference>
<keyword evidence="5" id="KW-0539">Nucleus</keyword>
<protein>
    <recommendedName>
        <fullName evidence="8">RING-type domain-containing protein</fullName>
    </recommendedName>
</protein>
<keyword evidence="4" id="KW-0862">Zinc</keyword>
<feature type="domain" description="RING-type" evidence="8">
    <location>
        <begin position="225"/>
        <end position="266"/>
    </location>
</feature>
<feature type="coiled-coil region" evidence="7">
    <location>
        <begin position="68"/>
        <end position="109"/>
    </location>
</feature>
<dbReference type="PROSITE" id="PS50089">
    <property type="entry name" value="ZF_RING_2"/>
    <property type="match status" value="1"/>
</dbReference>
<proteinExistence type="predicted"/>
<evidence type="ECO:0000256" key="6">
    <source>
        <dbReference type="PROSITE-ProRule" id="PRU00175"/>
    </source>
</evidence>
<keyword evidence="10" id="KW-1185">Reference proteome</keyword>
<dbReference type="AlphaFoldDB" id="A0A8S1LL69"/>
<evidence type="ECO:0000256" key="2">
    <source>
        <dbReference type="ARBA" id="ARBA00022723"/>
    </source>
</evidence>
<dbReference type="GO" id="GO:0005634">
    <property type="term" value="C:nucleus"/>
    <property type="evidence" value="ECO:0007669"/>
    <property type="project" value="UniProtKB-SubCell"/>
</dbReference>
<dbReference type="GO" id="GO:0008270">
    <property type="term" value="F:zinc ion binding"/>
    <property type="evidence" value="ECO:0007669"/>
    <property type="project" value="UniProtKB-KW"/>
</dbReference>
<dbReference type="PANTHER" id="PTHR13063:SF10">
    <property type="entry name" value="NITRIC OXIDE SYNTHASE-INTERACTING PROTEIN"/>
    <property type="match status" value="1"/>
</dbReference>
<dbReference type="InterPro" id="IPR016818">
    <property type="entry name" value="NOSIP"/>
</dbReference>
<accession>A0A8S1LL69</accession>
<dbReference type="PROSITE" id="PS00518">
    <property type="entry name" value="ZF_RING_1"/>
    <property type="match status" value="1"/>
</dbReference>
<evidence type="ECO:0000313" key="10">
    <source>
        <dbReference type="Proteomes" id="UP000688137"/>
    </source>
</evidence>
<evidence type="ECO:0000256" key="1">
    <source>
        <dbReference type="ARBA" id="ARBA00004123"/>
    </source>
</evidence>
<evidence type="ECO:0000256" key="4">
    <source>
        <dbReference type="ARBA" id="ARBA00022833"/>
    </source>
</evidence>
<dbReference type="Proteomes" id="UP000688137">
    <property type="component" value="Unassembled WGS sequence"/>
</dbReference>
<dbReference type="Pfam" id="PF15906">
    <property type="entry name" value="zf-NOSIP"/>
    <property type="match status" value="1"/>
</dbReference>
<dbReference type="OMA" id="PCVTKFM"/>
<gene>
    <name evidence="9" type="ORF">PPRIM_AZ9-3.1.T0400062</name>
</gene>
<comment type="subcellular location">
    <subcellularLocation>
        <location evidence="1">Nucleus</location>
    </subcellularLocation>
</comment>
<dbReference type="InterPro" id="IPR001841">
    <property type="entry name" value="Znf_RING"/>
</dbReference>
<organism evidence="9 10">
    <name type="scientific">Paramecium primaurelia</name>
    <dbReference type="NCBI Taxonomy" id="5886"/>
    <lineage>
        <taxon>Eukaryota</taxon>
        <taxon>Sar</taxon>
        <taxon>Alveolata</taxon>
        <taxon>Ciliophora</taxon>
        <taxon>Intramacronucleata</taxon>
        <taxon>Oligohymenophorea</taxon>
        <taxon>Peniculida</taxon>
        <taxon>Parameciidae</taxon>
        <taxon>Paramecium</taxon>
    </lineage>
</organism>
<evidence type="ECO:0000259" key="8">
    <source>
        <dbReference type="PROSITE" id="PS50089"/>
    </source>
</evidence>
<dbReference type="InterPro" id="IPR017907">
    <property type="entry name" value="Znf_RING_CS"/>
</dbReference>
<comment type="caution">
    <text evidence="9">The sequence shown here is derived from an EMBL/GenBank/DDBJ whole genome shotgun (WGS) entry which is preliminary data.</text>
</comment>
<dbReference type="PANTHER" id="PTHR13063">
    <property type="entry name" value="ENOS INTERACTING PROTEIN"/>
    <property type="match status" value="1"/>
</dbReference>
<evidence type="ECO:0000256" key="3">
    <source>
        <dbReference type="ARBA" id="ARBA00022771"/>
    </source>
</evidence>
<evidence type="ECO:0000256" key="7">
    <source>
        <dbReference type="SAM" id="Coils"/>
    </source>
</evidence>